<dbReference type="InterPro" id="IPR025748">
    <property type="entry name" value="PrcB_C_dom"/>
</dbReference>
<organism evidence="3 4">
    <name type="scientific">Melghirimyces algeriensis</name>
    <dbReference type="NCBI Taxonomy" id="910412"/>
    <lineage>
        <taxon>Bacteria</taxon>
        <taxon>Bacillati</taxon>
        <taxon>Bacillota</taxon>
        <taxon>Bacilli</taxon>
        <taxon>Bacillales</taxon>
        <taxon>Thermoactinomycetaceae</taxon>
        <taxon>Melghirimyces</taxon>
    </lineage>
</organism>
<dbReference type="Pfam" id="PF14343">
    <property type="entry name" value="PrcB_C"/>
    <property type="match status" value="1"/>
</dbReference>
<evidence type="ECO:0000313" key="3">
    <source>
        <dbReference type="EMBL" id="SMO61804.1"/>
    </source>
</evidence>
<keyword evidence="4" id="KW-1185">Reference proteome</keyword>
<evidence type="ECO:0000256" key="1">
    <source>
        <dbReference type="SAM" id="MobiDB-lite"/>
    </source>
</evidence>
<feature type="domain" description="PrcB C-terminal" evidence="2">
    <location>
        <begin position="83"/>
        <end position="139"/>
    </location>
</feature>
<dbReference type="AlphaFoldDB" id="A0A521CQQ6"/>
<evidence type="ECO:0000313" key="4">
    <source>
        <dbReference type="Proteomes" id="UP000315636"/>
    </source>
</evidence>
<dbReference type="RefSeq" id="WP_142505208.1">
    <property type="nucleotide sequence ID" value="NZ_FXTI01000004.1"/>
</dbReference>
<feature type="compositionally biased region" description="Basic and acidic residues" evidence="1">
    <location>
        <begin position="157"/>
        <end position="167"/>
    </location>
</feature>
<feature type="region of interest" description="Disordered" evidence="1">
    <location>
        <begin position="157"/>
        <end position="183"/>
    </location>
</feature>
<gene>
    <name evidence="3" type="ORF">SAMN06264849_104136</name>
</gene>
<dbReference type="Proteomes" id="UP000315636">
    <property type="component" value="Unassembled WGS sequence"/>
</dbReference>
<sequence>MKLWKVALLMMFLVGSIGISGCGSLFASDDSRGGTADSEEQSLSFKEESMEQLPVEVQHKHMEVMNASKDGLSHTEVRHGDKTYIILSLGQRPTGGYSIRVNEVVKKGTTIHVIAEEMAPSKETITTQAISHPFTVISLKTPDQDVQFTYKVQEAPKKENAANHTEFETAESFRVNDRTEDHH</sequence>
<dbReference type="OrthoDB" id="2476445at2"/>
<dbReference type="EMBL" id="FXTI01000004">
    <property type="protein sequence ID" value="SMO61804.1"/>
    <property type="molecule type" value="Genomic_DNA"/>
</dbReference>
<evidence type="ECO:0000259" key="2">
    <source>
        <dbReference type="Pfam" id="PF14343"/>
    </source>
</evidence>
<dbReference type="PROSITE" id="PS51257">
    <property type="entry name" value="PROKAR_LIPOPROTEIN"/>
    <property type="match status" value="1"/>
</dbReference>
<name>A0A521CQQ6_9BACL</name>
<accession>A0A521CQQ6</accession>
<proteinExistence type="predicted"/>
<protein>
    <submittedName>
        <fullName evidence="3">PrcB C-terminal</fullName>
    </submittedName>
</protein>
<feature type="compositionally biased region" description="Basic and acidic residues" evidence="1">
    <location>
        <begin position="174"/>
        <end position="183"/>
    </location>
</feature>
<reference evidence="3 4" key="1">
    <citation type="submission" date="2017-05" db="EMBL/GenBank/DDBJ databases">
        <authorList>
            <person name="Varghese N."/>
            <person name="Submissions S."/>
        </authorList>
    </citation>
    <scope>NUCLEOTIDE SEQUENCE [LARGE SCALE GENOMIC DNA]</scope>
    <source>
        <strain evidence="3 4">DSM 45474</strain>
    </source>
</reference>